<evidence type="ECO:0000313" key="3">
    <source>
        <dbReference type="Proteomes" id="UP001143981"/>
    </source>
</evidence>
<name>A0A9W8D127_9FUNG</name>
<accession>A0A9W8D127</accession>
<reference evidence="2" key="1">
    <citation type="submission" date="2022-07" db="EMBL/GenBank/DDBJ databases">
        <title>Phylogenomic reconstructions and comparative analyses of Kickxellomycotina fungi.</title>
        <authorList>
            <person name="Reynolds N.K."/>
            <person name="Stajich J.E."/>
            <person name="Barry K."/>
            <person name="Grigoriev I.V."/>
            <person name="Crous P."/>
            <person name="Smith M.E."/>
        </authorList>
    </citation>
    <scope>NUCLEOTIDE SEQUENCE</scope>
    <source>
        <strain evidence="2">BCRC 34381</strain>
    </source>
</reference>
<dbReference type="PANTHER" id="PTHR31157">
    <property type="entry name" value="SCP DOMAIN-CONTAINING PROTEIN"/>
    <property type="match status" value="1"/>
</dbReference>
<gene>
    <name evidence="2" type="ORF">LPJ61_001027</name>
</gene>
<feature type="domain" description="SCP" evidence="1">
    <location>
        <begin position="7"/>
        <end position="109"/>
    </location>
</feature>
<proteinExistence type="predicted"/>
<dbReference type="InterPro" id="IPR035940">
    <property type="entry name" value="CAP_sf"/>
</dbReference>
<dbReference type="InterPro" id="IPR014044">
    <property type="entry name" value="CAP_dom"/>
</dbReference>
<dbReference type="EMBL" id="JANBOI010000070">
    <property type="protein sequence ID" value="KAJ1734516.1"/>
    <property type="molecule type" value="Genomic_DNA"/>
</dbReference>
<protein>
    <recommendedName>
        <fullName evidence="1">SCP domain-containing protein</fullName>
    </recommendedName>
</protein>
<evidence type="ECO:0000313" key="2">
    <source>
        <dbReference type="EMBL" id="KAJ1734516.1"/>
    </source>
</evidence>
<dbReference type="Gene3D" id="3.40.33.10">
    <property type="entry name" value="CAP"/>
    <property type="match status" value="1"/>
</dbReference>
<dbReference type="Pfam" id="PF00188">
    <property type="entry name" value="CAP"/>
    <property type="match status" value="1"/>
</dbReference>
<organism evidence="2 3">
    <name type="scientific">Coemansia biformis</name>
    <dbReference type="NCBI Taxonomy" id="1286918"/>
    <lineage>
        <taxon>Eukaryota</taxon>
        <taxon>Fungi</taxon>
        <taxon>Fungi incertae sedis</taxon>
        <taxon>Zoopagomycota</taxon>
        <taxon>Kickxellomycotina</taxon>
        <taxon>Kickxellomycetes</taxon>
        <taxon>Kickxellales</taxon>
        <taxon>Kickxellaceae</taxon>
        <taxon>Coemansia</taxon>
    </lineage>
</organism>
<dbReference type="AlphaFoldDB" id="A0A9W8D127"/>
<dbReference type="OrthoDB" id="568194at2759"/>
<dbReference type="PANTHER" id="PTHR31157:SF1">
    <property type="entry name" value="SCP DOMAIN-CONTAINING PROTEIN"/>
    <property type="match status" value="1"/>
</dbReference>
<keyword evidence="3" id="KW-1185">Reference proteome</keyword>
<comment type="caution">
    <text evidence="2">The sequence shown here is derived from an EMBL/GenBank/DDBJ whole genome shotgun (WGS) entry which is preliminary data.</text>
</comment>
<dbReference type="CDD" id="cd05379">
    <property type="entry name" value="CAP_bacterial"/>
    <property type="match status" value="1"/>
</dbReference>
<evidence type="ECO:0000259" key="1">
    <source>
        <dbReference type="Pfam" id="PF00188"/>
    </source>
</evidence>
<sequence>MRAEAFQLLNIIRKAAGKPVLQLNDKINDVAQAHSAYQASVDMATISDPAGQLNTRLQHGGVNTSTSYELVAVRFSSAIAMMDSFIDNPDVKENLLCDCDAVGFGYGGLGYGGLGYGWGYGWSLPFASSSINAFNANNNFAHFNDDTLFVNNVDSTVSNSNVNAFNSANVVA</sequence>
<dbReference type="Proteomes" id="UP001143981">
    <property type="component" value="Unassembled WGS sequence"/>
</dbReference>